<evidence type="ECO:0000313" key="2">
    <source>
        <dbReference type="EMBL" id="GIU66517.1"/>
    </source>
</evidence>
<keyword evidence="3" id="KW-1185">Reference proteome</keyword>
<sequence length="209" mass="23438">MMYLAALAVLTTASCSTTEFNNGQTPYQSAEQGKFGYSDQRIETNRFRIMFEGNSRTSRERVEDALLLRAAEVTLENGFDWFQIVERATDPKITTGYSRSPSWAFGGAWGYGPGFATWRSYHPRYGWISYYDPFWASGLFDPFDREVITRFQASAEIVLGKGVKPNDRPDTFDARDVKKNLGGRLIPAPPQTPTQSSPQSPSIPPQATP</sequence>
<comment type="caution">
    <text evidence="2">The sequence shown here is derived from an EMBL/GenBank/DDBJ whole genome shotgun (WGS) entry which is preliminary data.</text>
</comment>
<evidence type="ECO:0008006" key="4">
    <source>
        <dbReference type="Google" id="ProtNLM"/>
    </source>
</evidence>
<name>A0ABQ4PU26_9PROT</name>
<evidence type="ECO:0000313" key="3">
    <source>
        <dbReference type="Proteomes" id="UP001161064"/>
    </source>
</evidence>
<proteinExistence type="predicted"/>
<protein>
    <recommendedName>
        <fullName evidence="4">DUF4136 domain-containing protein</fullName>
    </recommendedName>
</protein>
<dbReference type="NCBIfam" id="NF047637">
    <property type="entry name" value="lipo_CC0125"/>
    <property type="match status" value="1"/>
</dbReference>
<accession>A0ABQ4PU26</accession>
<reference evidence="2" key="1">
    <citation type="submission" date="2021-05" db="EMBL/GenBank/DDBJ databases">
        <authorList>
            <person name="Tanabe Y."/>
        </authorList>
    </citation>
    <scope>NUCLEOTIDE SEQUENCE</scope>
    <source>
        <strain evidence="2">BOTRYCO-1</strain>
    </source>
</reference>
<organism evidence="2 3">
    <name type="scientific">Candidatus Phycosocius spiralis</name>
    <dbReference type="NCBI Taxonomy" id="2815099"/>
    <lineage>
        <taxon>Bacteria</taxon>
        <taxon>Pseudomonadati</taxon>
        <taxon>Pseudomonadota</taxon>
        <taxon>Alphaproteobacteria</taxon>
        <taxon>Caulobacterales</taxon>
        <taxon>Caulobacterales incertae sedis</taxon>
        <taxon>Candidatus Phycosocius</taxon>
    </lineage>
</organism>
<gene>
    <name evidence="2" type="ORF">PsB1_0671</name>
</gene>
<feature type="compositionally biased region" description="Basic and acidic residues" evidence="1">
    <location>
        <begin position="164"/>
        <end position="179"/>
    </location>
</feature>
<dbReference type="Proteomes" id="UP001161064">
    <property type="component" value="Unassembled WGS sequence"/>
</dbReference>
<reference evidence="2" key="2">
    <citation type="journal article" date="2023" name="ISME Commun">
        <title>Characterization of a bloom-associated alphaproteobacterial lineage, 'Candidatus Phycosocius': insights into freshwater algal-bacterial interactions.</title>
        <authorList>
            <person name="Tanabe Y."/>
            <person name="Yamaguchi H."/>
            <person name="Yoshida M."/>
            <person name="Kai A."/>
            <person name="Okazaki Y."/>
        </authorList>
    </citation>
    <scope>NUCLEOTIDE SEQUENCE</scope>
    <source>
        <strain evidence="2">BOTRYCO-1</strain>
    </source>
</reference>
<dbReference type="EMBL" id="BPFZ01000003">
    <property type="protein sequence ID" value="GIU66517.1"/>
    <property type="molecule type" value="Genomic_DNA"/>
</dbReference>
<feature type="region of interest" description="Disordered" evidence="1">
    <location>
        <begin position="162"/>
        <end position="209"/>
    </location>
</feature>
<evidence type="ECO:0000256" key="1">
    <source>
        <dbReference type="SAM" id="MobiDB-lite"/>
    </source>
</evidence>